<dbReference type="PANTHER" id="PTHR36983">
    <property type="entry name" value="DNAJ HOMOLOG SUBFAMILY C MEMBER 13"/>
    <property type="match status" value="1"/>
</dbReference>
<dbReference type="GO" id="GO:0010008">
    <property type="term" value="C:endosome membrane"/>
    <property type="evidence" value="ECO:0007669"/>
    <property type="project" value="TreeGrafter"/>
</dbReference>
<sequence length="119" mass="13556">MKVLSNVEACVLVGGCVLAVDLITVVHETSERTSIPLQSNLIAASAFMEPLKEWMYIDKDGSQVGPMEKDAIRRLWSKKDIDWTTRFWASGMLDWKKLRDIRELRWALASRVPVITPPQ</sequence>
<keyword evidence="3" id="KW-1185">Reference proteome</keyword>
<evidence type="ECO:0000259" key="1">
    <source>
        <dbReference type="Pfam" id="PF14237"/>
    </source>
</evidence>
<evidence type="ECO:0000313" key="2">
    <source>
        <dbReference type="EMBL" id="MCI29228.1"/>
    </source>
</evidence>
<dbReference type="AlphaFoldDB" id="A0A392QY53"/>
<accession>A0A392QY53</accession>
<proteinExistence type="predicted"/>
<dbReference type="Pfam" id="PF14237">
    <property type="entry name" value="GYF_2"/>
    <property type="match status" value="1"/>
</dbReference>
<organism evidence="2 3">
    <name type="scientific">Trifolium medium</name>
    <dbReference type="NCBI Taxonomy" id="97028"/>
    <lineage>
        <taxon>Eukaryota</taxon>
        <taxon>Viridiplantae</taxon>
        <taxon>Streptophyta</taxon>
        <taxon>Embryophyta</taxon>
        <taxon>Tracheophyta</taxon>
        <taxon>Spermatophyta</taxon>
        <taxon>Magnoliopsida</taxon>
        <taxon>eudicotyledons</taxon>
        <taxon>Gunneridae</taxon>
        <taxon>Pentapetalae</taxon>
        <taxon>rosids</taxon>
        <taxon>fabids</taxon>
        <taxon>Fabales</taxon>
        <taxon>Fabaceae</taxon>
        <taxon>Papilionoideae</taxon>
        <taxon>50 kb inversion clade</taxon>
        <taxon>NPAAA clade</taxon>
        <taxon>Hologalegina</taxon>
        <taxon>IRL clade</taxon>
        <taxon>Trifolieae</taxon>
        <taxon>Trifolium</taxon>
    </lineage>
</organism>
<dbReference type="GO" id="GO:0006898">
    <property type="term" value="P:receptor-mediated endocytosis"/>
    <property type="evidence" value="ECO:0007669"/>
    <property type="project" value="TreeGrafter"/>
</dbReference>
<feature type="domain" description="GYF" evidence="1">
    <location>
        <begin position="56"/>
        <end position="104"/>
    </location>
</feature>
<protein>
    <submittedName>
        <fullName evidence="2">DnaJ heat shock amino-terminal domain protein</fullName>
    </submittedName>
</protein>
<dbReference type="InterPro" id="IPR025640">
    <property type="entry name" value="GYF_2"/>
</dbReference>
<dbReference type="PANTHER" id="PTHR36983:SF2">
    <property type="entry name" value="DNAJ HOMOLOG SUBFAMILY C MEMBER 13"/>
    <property type="match status" value="1"/>
</dbReference>
<dbReference type="GO" id="GO:2000641">
    <property type="term" value="P:regulation of early endosome to late endosome transport"/>
    <property type="evidence" value="ECO:0007669"/>
    <property type="project" value="InterPro"/>
</dbReference>
<name>A0A392QY53_9FABA</name>
<dbReference type="GO" id="GO:0007032">
    <property type="term" value="P:endosome organization"/>
    <property type="evidence" value="ECO:0007669"/>
    <property type="project" value="InterPro"/>
</dbReference>
<dbReference type="Proteomes" id="UP000265520">
    <property type="component" value="Unassembled WGS sequence"/>
</dbReference>
<comment type="caution">
    <text evidence="2">The sequence shown here is derived from an EMBL/GenBank/DDBJ whole genome shotgun (WGS) entry which is preliminary data.</text>
</comment>
<keyword evidence="2" id="KW-0346">Stress response</keyword>
<evidence type="ECO:0000313" key="3">
    <source>
        <dbReference type="Proteomes" id="UP000265520"/>
    </source>
</evidence>
<feature type="non-terminal residue" evidence="2">
    <location>
        <position position="119"/>
    </location>
</feature>
<reference evidence="2 3" key="1">
    <citation type="journal article" date="2018" name="Front. Plant Sci.">
        <title>Red Clover (Trifolium pratense) and Zigzag Clover (T. medium) - A Picture of Genomic Similarities and Differences.</title>
        <authorList>
            <person name="Dluhosova J."/>
            <person name="Istvanek J."/>
            <person name="Nedelnik J."/>
            <person name="Repkova J."/>
        </authorList>
    </citation>
    <scope>NUCLEOTIDE SEQUENCE [LARGE SCALE GENOMIC DNA]</scope>
    <source>
        <strain evidence="3">cv. 10/8</strain>
        <tissue evidence="2">Leaf</tissue>
    </source>
</reference>
<dbReference type="InterPro" id="IPR044978">
    <property type="entry name" value="GRV2/DNAJC13"/>
</dbReference>
<dbReference type="EMBL" id="LXQA010171161">
    <property type="protein sequence ID" value="MCI29228.1"/>
    <property type="molecule type" value="Genomic_DNA"/>
</dbReference>